<dbReference type="RefSeq" id="WP_323437865.1">
    <property type="nucleotide sequence ID" value="NZ_JAYFUH010000061.1"/>
</dbReference>
<dbReference type="Pfam" id="PF05662">
    <property type="entry name" value="YadA_stalk"/>
    <property type="match status" value="5"/>
</dbReference>
<feature type="domain" description="Trimeric autotransporter adhesin YadA-like head" evidence="3">
    <location>
        <begin position="1563"/>
        <end position="1587"/>
    </location>
</feature>
<evidence type="ECO:0000313" key="7">
    <source>
        <dbReference type="Proteomes" id="UP001301653"/>
    </source>
</evidence>
<evidence type="ECO:0000256" key="1">
    <source>
        <dbReference type="ARBA" id="ARBA00022448"/>
    </source>
</evidence>
<dbReference type="Gene3D" id="3.30.1300.30">
    <property type="entry name" value="GSPII I/J protein-like"/>
    <property type="match status" value="1"/>
</dbReference>
<feature type="domain" description="Trimeric autotransporter adhesin YadA-like stalk" evidence="4">
    <location>
        <begin position="1593"/>
        <end position="1634"/>
    </location>
</feature>
<dbReference type="InterPro" id="IPR045584">
    <property type="entry name" value="Pilin-like"/>
</dbReference>
<evidence type="ECO:0000256" key="2">
    <source>
        <dbReference type="ARBA" id="ARBA00022927"/>
    </source>
</evidence>
<gene>
    <name evidence="6" type="ORF">VA603_02775</name>
</gene>
<keyword evidence="1" id="KW-0813">Transport</keyword>
<dbReference type="InterPro" id="IPR024973">
    <property type="entry name" value="ESPR"/>
</dbReference>
<keyword evidence="7" id="KW-1185">Reference proteome</keyword>
<dbReference type="Gene3D" id="1.20.5.170">
    <property type="match status" value="2"/>
</dbReference>
<dbReference type="EMBL" id="JAYFUH010000061">
    <property type="protein sequence ID" value="MEA5666466.1"/>
    <property type="molecule type" value="Genomic_DNA"/>
</dbReference>
<evidence type="ECO:0000313" key="6">
    <source>
        <dbReference type="EMBL" id="MEA5666466.1"/>
    </source>
</evidence>
<feature type="domain" description="Trimeric autotransporter adhesin YadA-like stalk" evidence="4">
    <location>
        <begin position="1646"/>
        <end position="1680"/>
    </location>
</feature>
<dbReference type="Gene3D" id="2.150.10.10">
    <property type="entry name" value="Serralysin-like metalloprotease, C-terminal"/>
    <property type="match status" value="1"/>
</dbReference>
<feature type="domain" description="Trimeric autotransporter adhesin YadA-like stalk" evidence="4">
    <location>
        <begin position="1300"/>
        <end position="1339"/>
    </location>
</feature>
<feature type="domain" description="Trimeric autotransporter adhesin YadA-like head" evidence="3">
    <location>
        <begin position="1185"/>
        <end position="1203"/>
    </location>
</feature>
<feature type="domain" description="ESPR" evidence="5">
    <location>
        <begin position="1"/>
        <end position="32"/>
    </location>
</feature>
<feature type="domain" description="Trimeric autotransporter adhesin YadA-like stalk" evidence="4">
    <location>
        <begin position="1238"/>
        <end position="1269"/>
    </location>
</feature>
<feature type="domain" description="Trimeric autotransporter adhesin YadA-like stalk" evidence="4">
    <location>
        <begin position="1426"/>
        <end position="1465"/>
    </location>
</feature>
<accession>A0ABU5UZI4</accession>
<evidence type="ECO:0000259" key="4">
    <source>
        <dbReference type="Pfam" id="PF05662"/>
    </source>
</evidence>
<dbReference type="Proteomes" id="UP001301653">
    <property type="component" value="Unassembled WGS sequence"/>
</dbReference>
<organism evidence="6 7">
    <name type="scientific">Stenotrophomonas capsici</name>
    <dbReference type="NCBI Taxonomy" id="3110230"/>
    <lineage>
        <taxon>Bacteria</taxon>
        <taxon>Pseudomonadati</taxon>
        <taxon>Pseudomonadota</taxon>
        <taxon>Gammaproteobacteria</taxon>
        <taxon>Lysobacterales</taxon>
        <taxon>Lysobacteraceae</taxon>
        <taxon>Stenotrophomonas</taxon>
    </lineage>
</organism>
<evidence type="ECO:0000259" key="5">
    <source>
        <dbReference type="Pfam" id="PF13018"/>
    </source>
</evidence>
<dbReference type="Pfam" id="PF13018">
    <property type="entry name" value="ESPR"/>
    <property type="match status" value="1"/>
</dbReference>
<dbReference type="SUPFAM" id="SSF101967">
    <property type="entry name" value="Adhesin YadA, collagen-binding domain"/>
    <property type="match status" value="3"/>
</dbReference>
<dbReference type="Gene3D" id="1.20.5.2280">
    <property type="match status" value="1"/>
</dbReference>
<comment type="caution">
    <text evidence="6">The sequence shown here is derived from an EMBL/GenBank/DDBJ whole genome shotgun (WGS) entry which is preliminary data.</text>
</comment>
<reference evidence="6 7" key="1">
    <citation type="submission" date="2023-12" db="EMBL/GenBank/DDBJ databases">
        <title>Stenotrophomonas guangdongensis sp. nov., isolated from wilted pepper plants (Capsicum annuum).</title>
        <authorList>
            <person name="Qiu M."/>
            <person name="Li Y."/>
            <person name="Liu Q."/>
            <person name="Zhang X."/>
            <person name="Huang Y."/>
            <person name="Guo R."/>
            <person name="Hu M."/>
            <person name="Zhou J."/>
            <person name="Zhou X."/>
        </authorList>
    </citation>
    <scope>NUCLEOTIDE SEQUENCE [LARGE SCALE GENOMIC DNA]</scope>
    <source>
        <strain evidence="6 7">MH1</strain>
    </source>
</reference>
<feature type="domain" description="Trimeric autotransporter adhesin YadA-like head" evidence="3">
    <location>
        <begin position="1535"/>
        <end position="1561"/>
    </location>
</feature>
<keyword evidence="2" id="KW-0653">Protein transport</keyword>
<dbReference type="SUPFAM" id="SSF54523">
    <property type="entry name" value="Pili subunits"/>
    <property type="match status" value="1"/>
</dbReference>
<dbReference type="Gene3D" id="6.10.250.2040">
    <property type="match status" value="1"/>
</dbReference>
<dbReference type="Gene3D" id="2.60.40.4050">
    <property type="match status" value="1"/>
</dbReference>
<dbReference type="InterPro" id="IPR008640">
    <property type="entry name" value="Adhesin_Head_dom"/>
</dbReference>
<name>A0ABU5UZI4_9GAMM</name>
<dbReference type="InterPro" id="IPR008635">
    <property type="entry name" value="Coiled_stalk_dom"/>
</dbReference>
<evidence type="ECO:0000259" key="3">
    <source>
        <dbReference type="Pfam" id="PF05658"/>
    </source>
</evidence>
<dbReference type="Pfam" id="PF05658">
    <property type="entry name" value="YadA_head"/>
    <property type="match status" value="3"/>
</dbReference>
<proteinExistence type="predicted"/>
<protein>
    <submittedName>
        <fullName evidence="6">ESPR-type extended signal peptide-containing protein</fullName>
    </submittedName>
</protein>
<dbReference type="InterPro" id="IPR011049">
    <property type="entry name" value="Serralysin-like_metalloprot_C"/>
</dbReference>
<sequence length="1771" mass="166439">MNRIYRLIWNRTLNAYVVGSELTAAHGKRSGANCLLPPWSVAMVGAGGLLALGLAGAAHATDARLDDLQSLVAKYSQTDAHSIVASALPVGGMQARVNATVAVQLPAPVAVQVKVPVQARLQVAPTRIGAGLSVGARATHGHAAPSVSATTAALATVASAAGAIKAGVGGTALLQVSSPTSGAPGHGGLLGLGNVLLPGKEEGGNPVRAVTGATVSAVEELTGGLLQGAGIGALVDGVVNGATPVANSTGHTAAGVLAGVTGSGALGAGVDHTVGALTSGLENTSGALAQGHVAGTVNHALATVDGTIAAALHGTGSALGGITGSASGVAGLTGAAGHVTHGVIGGVSHVVSSLGNGTSGGGSAGLGGLTGVIGGLTGGLTSGGAGEGAGLGGLTGVIGGLTGGLGGGAGHGLIAAVGTPVDGVVDGVAPVLNGAGGALGHVVGGVTGSAGLGTGVTATVGTLTGGLQNTTAALAQGNVQGTVQHLAGTVQGTVSTLVGAVGDAGGSGGGLGGLTGVIGGLTGGGAGEGAGLGGLTGVVGGLTGGLGGGAGHGLIAAVGTPLDGVVDGVAPVLNGAGGALGHVVGGVTGSTGLGTGVTATVGTLTGGLQNTTGALAQGNVQGTVQHLAGTVQGTVSTLVGAVGDAGGSGGGLGGLTGVIGGLTGGAGHGLIAAVGTPVDGVVDGVAPVLNGAGSALGHVVGGVTGSAGLGTGVSATVGTLTGGLQNTTGALAQGDVQETVQQLVGTVGGTVSTLLGAVGGAAGGNGNGGAGAGLGGLGNVVGGLTGAVTGLLGQLGGGSGGTTPTSPGQAVTDGIGGVVDLTGGLVAQTGVGGVVDGVVDGAAPVVNGAGAAVGGLVGGLTGSTSLGNGVSGTVGALTGGLQNTTGALAQGDLTGTVQSALGTVNTTAGTLLGAVGSTLGGITGSASGVNGLTNLLTGVTGGVTGGLSNVVGQLTGNPAPTSNAPPPAGPSGLVVGNGGLVGTVGQLIGPTATSLFGGSGYTQNGSLTINNVNFAQAYSTLEVAGLPVVNLSPVGELLDGAGSAITGGNSHLTLIGGVTSDSYITNINNGAAGGLLGLLLPDSAPDWASDCLNLVGIIKDKCWAVPAAQDYQVLIGDGAYANGSKEVVIGTNARHELAQQNASQVFVDANGVMTGVPTADYDARQGQSVVIGDSALGTANAQTLLGAGATSNKANSVAMGYKSNADRGGLDNYSAFGLTAAQTSIGEVAVGSAGRERQITHVAAGSQATDAVNLAQLQGALSLINTIEQNAVLYDTDANDVADYGHVTLGGGNAPNGTVVSNLAAGQLSATSTEAVNGAQLFGIGQSMASYLGGGSTFSVAGVLSAPSYVLNEIGANWQLTSATFGNIGAAFSSISQSLANLATGTNPNPGSNPLAVEYTPDGAGNPTNVVALKGDGSGAAVAVRNVAEGSVVAGSRDAINGGQLATTNEALASAIGGTLQYNSTTGQWSSASFTVNSINASGGTNQQVLDNVTDALAVMDGSIVNVNKRIDNIQNGGAGNAYFSVNSTKAAASATGQDAVAAGPQATASGTQAVAIGNGANASAANSVALGAGSVADRANTVSVGATGAERQVTHVADGSQATDAVNLRQLQASQEGTVRYDKNTDGSTNYASVTMGKAGTSTVIHNVATGVAPTDAVNVAQLNKGMGDVMDWSRNYTDQRFNSISRDIKRVDDRASAGIASAMAMAGLPQPSEAGKRMASFAASTFHGESSMAVGVSGVSDGGRWIYKLSGSANTRGDGGVTVGAGFQW</sequence>